<dbReference type="CDD" id="cd02933">
    <property type="entry name" value="OYE_like_FMN"/>
    <property type="match status" value="1"/>
</dbReference>
<dbReference type="OrthoDB" id="9804454at2"/>
<dbReference type="Proteomes" id="UP000028411">
    <property type="component" value="Unassembled WGS sequence"/>
</dbReference>
<dbReference type="Pfam" id="PF00724">
    <property type="entry name" value="Oxidored_FMN"/>
    <property type="match status" value="1"/>
</dbReference>
<dbReference type="EC" id="1.3.1.42" evidence="5"/>
<accession>A0A081RAE3</accession>
<name>A0A081RAE3_SPHCR</name>
<dbReference type="InterPro" id="IPR001155">
    <property type="entry name" value="OxRdtase_FMN_N"/>
</dbReference>
<dbReference type="RefSeq" id="WP_037455047.1">
    <property type="nucleotide sequence ID" value="NZ_JFHR01000050.1"/>
</dbReference>
<dbReference type="InterPro" id="IPR013785">
    <property type="entry name" value="Aldolase_TIM"/>
</dbReference>
<comment type="similarity">
    <text evidence="2">Belongs to the NADH:flavin oxidoreductase/NADH oxidase family.</text>
</comment>
<dbReference type="PANTHER" id="PTHR22893">
    <property type="entry name" value="NADH OXIDOREDUCTASE-RELATED"/>
    <property type="match status" value="1"/>
</dbReference>
<evidence type="ECO:0000256" key="2">
    <source>
        <dbReference type="ARBA" id="ARBA00005979"/>
    </source>
</evidence>
<dbReference type="GO" id="GO:0005829">
    <property type="term" value="C:cytosol"/>
    <property type="evidence" value="ECO:0007669"/>
    <property type="project" value="UniProtKB-ARBA"/>
</dbReference>
<comment type="cofactor">
    <cofactor evidence="1">
        <name>FMN</name>
        <dbReference type="ChEBI" id="CHEBI:58210"/>
    </cofactor>
</comment>
<organism evidence="5 6">
    <name type="scientific">Sphingobium chlorophenolicum</name>
    <dbReference type="NCBI Taxonomy" id="46429"/>
    <lineage>
        <taxon>Bacteria</taxon>
        <taxon>Pseudomonadati</taxon>
        <taxon>Pseudomonadota</taxon>
        <taxon>Alphaproteobacteria</taxon>
        <taxon>Sphingomonadales</taxon>
        <taxon>Sphingomonadaceae</taxon>
        <taxon>Sphingobium</taxon>
    </lineage>
</organism>
<evidence type="ECO:0000313" key="5">
    <source>
        <dbReference type="EMBL" id="KEQ52166.1"/>
    </source>
</evidence>
<dbReference type="GO" id="GO:0010181">
    <property type="term" value="F:FMN binding"/>
    <property type="evidence" value="ECO:0007669"/>
    <property type="project" value="InterPro"/>
</dbReference>
<evidence type="ECO:0000256" key="1">
    <source>
        <dbReference type="ARBA" id="ARBA00001917"/>
    </source>
</evidence>
<reference evidence="5 6" key="1">
    <citation type="submission" date="2014-02" db="EMBL/GenBank/DDBJ databases">
        <title>Whole genome sequence of Sphingobium chlorophenolicum NBRC 16172.</title>
        <authorList>
            <person name="Gan H.M."/>
            <person name="Gan H.Y."/>
            <person name="Chew T.H."/>
            <person name="Savka M.A."/>
        </authorList>
    </citation>
    <scope>NUCLEOTIDE SEQUENCE [LARGE SCALE GENOMIC DNA]</scope>
    <source>
        <strain evidence="5 6">NBRC 16172</strain>
    </source>
</reference>
<evidence type="ECO:0000313" key="6">
    <source>
        <dbReference type="Proteomes" id="UP000028411"/>
    </source>
</evidence>
<dbReference type="FunFam" id="3.20.20.70:FF:000059">
    <property type="entry name" value="N-ethylmaleimide reductase, FMN-linked"/>
    <property type="match status" value="1"/>
</dbReference>
<dbReference type="eggNOG" id="COG1902">
    <property type="taxonomic scope" value="Bacteria"/>
</dbReference>
<dbReference type="InterPro" id="IPR045247">
    <property type="entry name" value="Oye-like"/>
</dbReference>
<dbReference type="GO" id="GO:0016629">
    <property type="term" value="F:12-oxophytodienoate reductase activity"/>
    <property type="evidence" value="ECO:0007669"/>
    <property type="project" value="UniProtKB-EC"/>
</dbReference>
<dbReference type="SUPFAM" id="SSF51395">
    <property type="entry name" value="FMN-linked oxidoreductases"/>
    <property type="match status" value="1"/>
</dbReference>
<dbReference type="Gene3D" id="3.20.20.70">
    <property type="entry name" value="Aldolase class I"/>
    <property type="match status" value="1"/>
</dbReference>
<keyword evidence="3 5" id="KW-0560">Oxidoreductase</keyword>
<dbReference type="PATRIC" id="fig|46429.4.peg.3573"/>
<evidence type="ECO:0000259" key="4">
    <source>
        <dbReference type="Pfam" id="PF00724"/>
    </source>
</evidence>
<protein>
    <submittedName>
        <fullName evidence="5">12-oxophytodienoate reductase</fullName>
        <ecNumber evidence="5">1.3.1.42</ecNumber>
    </submittedName>
</protein>
<proteinExistence type="inferred from homology"/>
<evidence type="ECO:0000256" key="3">
    <source>
        <dbReference type="ARBA" id="ARBA00023002"/>
    </source>
</evidence>
<gene>
    <name evidence="5" type="ORF">BV95_03584</name>
</gene>
<dbReference type="AlphaFoldDB" id="A0A081RAE3"/>
<comment type="caution">
    <text evidence="5">The sequence shown here is derived from an EMBL/GenBank/DDBJ whole genome shotgun (WGS) entry which is preliminary data.</text>
</comment>
<sequence>MSLFEPGRIGALTLANRIVMAPLGRARNDVPTREAQALSARYYSQRASAGLIITEATHVSPGSVSRPGTGAIHSDGQIAGWRQVTDAVHAQGGRIFQQIVHLGRKANPDLLGDGYVVVAPSAIAARGSVPIGAGQMKPFPIPYALTLEGIAAVQDAFGKAFENAVLAGFDGVELHGANGFLIEQFLRDDANQRTDRYGGSIENRARFLLELVDAASAILGPDRVSVRLSPHFVSDGSGASDYDRLYPYVARELGKRGIAYLHLIEPDDTAPERKLAPVLRTAFGGPFILAGGFDRDRARQAIAEDRADFIAFGRLYIANPDLVARLRLTEPVFNEPDEASFYVGGEKGFVDYPFLPGSAEHFSEAEQFWRVVDEV</sequence>
<dbReference type="PANTHER" id="PTHR22893:SF98">
    <property type="entry name" value="OXIDOREDUCTASE"/>
    <property type="match status" value="1"/>
</dbReference>
<feature type="domain" description="NADH:flavin oxidoreductase/NADH oxidase N-terminal" evidence="4">
    <location>
        <begin position="2"/>
        <end position="327"/>
    </location>
</feature>
<dbReference type="EMBL" id="JFHR01000050">
    <property type="protein sequence ID" value="KEQ52166.1"/>
    <property type="molecule type" value="Genomic_DNA"/>
</dbReference>